<dbReference type="InterPro" id="IPR050350">
    <property type="entry name" value="Compl-Cell_Adhes-Reg"/>
</dbReference>
<evidence type="ECO:0000256" key="7">
    <source>
        <dbReference type="SAM" id="Phobius"/>
    </source>
</evidence>
<dbReference type="CDD" id="cd00033">
    <property type="entry name" value="CCP"/>
    <property type="match status" value="4"/>
</dbReference>
<evidence type="ECO:0000256" key="2">
    <source>
        <dbReference type="ARBA" id="ARBA00022737"/>
    </source>
</evidence>
<feature type="domain" description="Sushi" evidence="8">
    <location>
        <begin position="210"/>
        <end position="268"/>
    </location>
</feature>
<evidence type="ECO:0000313" key="9">
    <source>
        <dbReference type="EMBL" id="ACV74544.1"/>
    </source>
</evidence>
<dbReference type="PROSITE" id="PS50923">
    <property type="entry name" value="SUSHI"/>
    <property type="match status" value="4"/>
</dbReference>
<dbReference type="SMART" id="SM00032">
    <property type="entry name" value="CCP"/>
    <property type="match status" value="4"/>
</dbReference>
<keyword evidence="7" id="KW-1133">Transmembrane helix</keyword>
<evidence type="ECO:0000256" key="3">
    <source>
        <dbReference type="ARBA" id="ARBA00023157"/>
    </source>
</evidence>
<feature type="domain" description="Sushi" evidence="8">
    <location>
        <begin position="82"/>
        <end position="149"/>
    </location>
</feature>
<name>C9E2Y9_MHV68</name>
<dbReference type="PANTHER" id="PTHR19325:SF575">
    <property type="entry name" value="LOCOMOTION-RELATED PROTEIN HIKARU GENKI"/>
    <property type="match status" value="1"/>
</dbReference>
<evidence type="ECO:0000256" key="6">
    <source>
        <dbReference type="SAM" id="MobiDB-lite"/>
    </source>
</evidence>
<protein>
    <submittedName>
        <fullName evidence="9">Complement regulatory protein</fullName>
    </submittedName>
</protein>
<dbReference type="EMBL" id="GQ452818">
    <property type="protein sequence ID" value="ACV74544.1"/>
    <property type="molecule type" value="Genomic_DNA"/>
</dbReference>
<keyword evidence="4" id="KW-0325">Glycoprotein</keyword>
<feature type="compositionally biased region" description="Low complexity" evidence="6">
    <location>
        <begin position="291"/>
        <end position="302"/>
    </location>
</feature>
<evidence type="ECO:0000256" key="5">
    <source>
        <dbReference type="PROSITE-ProRule" id="PRU00302"/>
    </source>
</evidence>
<feature type="domain" description="Sushi" evidence="8">
    <location>
        <begin position="150"/>
        <end position="209"/>
    </location>
</feature>
<evidence type="ECO:0000259" key="8">
    <source>
        <dbReference type="PROSITE" id="PS50923"/>
    </source>
</evidence>
<feature type="compositionally biased region" description="Polar residues" evidence="6">
    <location>
        <begin position="332"/>
        <end position="346"/>
    </location>
</feature>
<feature type="region of interest" description="Disordered" evidence="6">
    <location>
        <begin position="282"/>
        <end position="348"/>
    </location>
</feature>
<feature type="domain" description="Sushi" evidence="8">
    <location>
        <begin position="21"/>
        <end position="81"/>
    </location>
</feature>
<feature type="disulfide bond" evidence="5">
    <location>
        <begin position="180"/>
        <end position="207"/>
    </location>
</feature>
<evidence type="ECO:0000256" key="1">
    <source>
        <dbReference type="ARBA" id="ARBA00022659"/>
    </source>
</evidence>
<reference evidence="9" key="1">
    <citation type="submission" date="2009-08" db="EMBL/GenBank/DDBJ databases">
        <title>Murine herpesvirus strain 72 (MHV72): comparison with strain 68 MHV68) differing in virulence and oncogenicity.</title>
        <authorList>
            <person name="Pancik P."/>
            <person name="Halasova Z."/>
            <person name="Valovicova M."/>
            <person name="Macakova K."/>
            <person name="Rezuchova I."/>
            <person name="Kudelova M."/>
        </authorList>
    </citation>
    <scope>NUCLEOTIDE SEQUENCE</scope>
    <source>
        <strain evidence="9">72</strain>
    </source>
</reference>
<dbReference type="InterPro" id="IPR000436">
    <property type="entry name" value="Sushi_SCR_CCP_dom"/>
</dbReference>
<evidence type="ECO:0000256" key="4">
    <source>
        <dbReference type="ARBA" id="ARBA00023180"/>
    </source>
</evidence>
<accession>C9E2Y9</accession>
<keyword evidence="7" id="KW-0812">Transmembrane</keyword>
<dbReference type="InterPro" id="IPR035976">
    <property type="entry name" value="Sushi/SCR/CCP_sf"/>
</dbReference>
<keyword evidence="7" id="KW-0472">Membrane</keyword>
<proteinExistence type="predicted"/>
<comment type="caution">
    <text evidence="5">Lacks conserved residue(s) required for the propagation of feature annotation.</text>
</comment>
<dbReference type="PANTHER" id="PTHR19325">
    <property type="entry name" value="COMPLEMENT COMPONENT-RELATED SUSHI DOMAIN-CONTAINING"/>
    <property type="match status" value="1"/>
</dbReference>
<organism evidence="9">
    <name type="scientific">Murine herpesvirus strain 72</name>
    <dbReference type="NCBI Taxonomy" id="338561"/>
    <lineage>
        <taxon>Viruses</taxon>
        <taxon>Duplodnaviria</taxon>
        <taxon>Heunggongvirae</taxon>
        <taxon>Peploviricota</taxon>
        <taxon>Herviviricetes</taxon>
        <taxon>Herpesvirales</taxon>
        <taxon>Orthoherpesviridae</taxon>
        <taxon>Gammaherpesvirinae</taxon>
        <taxon>Rhadinovirus</taxon>
        <taxon>Rhadinovirus muridgamma4</taxon>
        <taxon>Murid herpesvirus 4</taxon>
    </lineage>
</organism>
<feature type="transmembrane region" description="Helical" evidence="7">
    <location>
        <begin position="357"/>
        <end position="382"/>
    </location>
</feature>
<keyword evidence="2" id="KW-0677">Repeat</keyword>
<dbReference type="Gene3D" id="2.10.70.10">
    <property type="entry name" value="Complement Module, domain 1"/>
    <property type="match status" value="4"/>
</dbReference>
<dbReference type="SUPFAM" id="SSF57535">
    <property type="entry name" value="Complement control module/SCR domain"/>
    <property type="match status" value="4"/>
</dbReference>
<keyword evidence="1 5" id="KW-0768">Sushi</keyword>
<feature type="disulfide bond" evidence="5">
    <location>
        <begin position="239"/>
        <end position="266"/>
    </location>
</feature>
<sequence length="388" mass="41845">MANFHFFCAVLVGIVGVNGDNMCHHLPQMPTLTSPKFTPPVKSGTTLQLRCRSGFTPGAGGRKTVTCLGDNMWTTVTPCNRKRCPHVTFPTNGGANYHFKDNDTSPSYGTEAVFYCDPGYNLLGESKLFCELQDNNKVGWSGESPICDIKKCAPPEVKSPAYILRAKDVYNTRGVTRFSCPINLKLYGPTHAVCEGPGWTPSTSPFCLEIPCGQPTIPHATIQSKPGAPPGSRELVVNCDPGYMPLDGTTLTCEGRGVWKLPLPECVASKPGNDGHSYVTPGISEAPEVPTSSDMSTTTWSTRKLTSNTPPDPEVQTLGSYEYEPDEPVYPTSPQTASTASPVTQTVPPPKKSSLMMVFKLLGLLLIIPLLIVSVAVLGFLITRCCRL</sequence>
<keyword evidence="3 5" id="KW-1015">Disulfide bond</keyword>
<dbReference type="Pfam" id="PF00084">
    <property type="entry name" value="Sushi"/>
    <property type="match status" value="3"/>
</dbReference>